<comment type="caution">
    <text evidence="1">The sequence shown here is derived from an EMBL/GenBank/DDBJ whole genome shotgun (WGS) entry which is preliminary data.</text>
</comment>
<dbReference type="AlphaFoldDB" id="A0ABC8UVY7"/>
<organism evidence="1 2">
    <name type="scientific">Ilex paraguariensis</name>
    <name type="common">yerba mate</name>
    <dbReference type="NCBI Taxonomy" id="185542"/>
    <lineage>
        <taxon>Eukaryota</taxon>
        <taxon>Viridiplantae</taxon>
        <taxon>Streptophyta</taxon>
        <taxon>Embryophyta</taxon>
        <taxon>Tracheophyta</taxon>
        <taxon>Spermatophyta</taxon>
        <taxon>Magnoliopsida</taxon>
        <taxon>eudicotyledons</taxon>
        <taxon>Gunneridae</taxon>
        <taxon>Pentapetalae</taxon>
        <taxon>asterids</taxon>
        <taxon>campanulids</taxon>
        <taxon>Aquifoliales</taxon>
        <taxon>Aquifoliaceae</taxon>
        <taxon>Ilex</taxon>
    </lineage>
</organism>
<keyword evidence="2" id="KW-1185">Reference proteome</keyword>
<evidence type="ECO:0000313" key="2">
    <source>
        <dbReference type="Proteomes" id="UP001642360"/>
    </source>
</evidence>
<name>A0ABC8UVY7_9AQUA</name>
<dbReference type="EMBL" id="CAUOFW020009169">
    <property type="protein sequence ID" value="CAK9185112.1"/>
    <property type="molecule type" value="Genomic_DNA"/>
</dbReference>
<sequence>MQSKLQEAHHKKVLGGTSKGVWEKTTRLQMADGYSRLDDLLYKDGRHVKVVQQEVGALSAQYLPGHGKNITIDFVGRLPYLNKGGITTFLS</sequence>
<dbReference type="Proteomes" id="UP001642360">
    <property type="component" value="Unassembled WGS sequence"/>
</dbReference>
<gene>
    <name evidence="1" type="ORF">ILEXP_LOCUS55478</name>
</gene>
<accession>A0ABC8UVY7</accession>
<proteinExistence type="predicted"/>
<protein>
    <submittedName>
        <fullName evidence="1">Uncharacterized protein</fullName>
    </submittedName>
</protein>
<evidence type="ECO:0000313" key="1">
    <source>
        <dbReference type="EMBL" id="CAK9185112.1"/>
    </source>
</evidence>
<reference evidence="1 2" key="1">
    <citation type="submission" date="2024-02" db="EMBL/GenBank/DDBJ databases">
        <authorList>
            <person name="Vignale AGUSTIN F."/>
            <person name="Sosa J E."/>
            <person name="Modenutti C."/>
        </authorList>
    </citation>
    <scope>NUCLEOTIDE SEQUENCE [LARGE SCALE GENOMIC DNA]</scope>
</reference>